<accession>A0A1B7TBR1</accession>
<evidence type="ECO:0000313" key="14">
    <source>
        <dbReference type="Proteomes" id="UP000092321"/>
    </source>
</evidence>
<evidence type="ECO:0000256" key="3">
    <source>
        <dbReference type="ARBA" id="ARBA00022448"/>
    </source>
</evidence>
<keyword evidence="11" id="KW-0675">Receptor</keyword>
<gene>
    <name evidence="13" type="ORF">HANVADRAFT_12471</name>
</gene>
<evidence type="ECO:0008006" key="15">
    <source>
        <dbReference type="Google" id="ProtNLM"/>
    </source>
</evidence>
<keyword evidence="8" id="KW-0811">Translocation</keyword>
<dbReference type="OrthoDB" id="10016939at2759"/>
<dbReference type="PANTHER" id="PTHR12504:SF0">
    <property type="entry name" value="MITOCHONDRIAL IMPORT RECEPTOR SUBUNIT TOM22 HOMOLOG"/>
    <property type="match status" value="1"/>
</dbReference>
<feature type="region of interest" description="Disordered" evidence="12">
    <location>
        <begin position="1"/>
        <end position="25"/>
    </location>
</feature>
<comment type="subcellular location">
    <subcellularLocation>
        <location evidence="1">Mitochondrion outer membrane</location>
        <topology evidence="1">Single-pass membrane protein</topology>
    </subcellularLocation>
</comment>
<comment type="similarity">
    <text evidence="2">Belongs to the Tom22 family.</text>
</comment>
<proteinExistence type="inferred from homology"/>
<dbReference type="GO" id="GO:0005741">
    <property type="term" value="C:mitochondrial outer membrane"/>
    <property type="evidence" value="ECO:0007669"/>
    <property type="project" value="UniProtKB-SubCell"/>
</dbReference>
<evidence type="ECO:0000256" key="12">
    <source>
        <dbReference type="SAM" id="MobiDB-lite"/>
    </source>
</evidence>
<dbReference type="CDD" id="cd22884">
    <property type="entry name" value="TOM22"/>
    <property type="match status" value="1"/>
</dbReference>
<keyword evidence="4" id="KW-0812">Transmembrane</keyword>
<keyword evidence="3" id="KW-0813">Transport</keyword>
<evidence type="ECO:0000256" key="11">
    <source>
        <dbReference type="ARBA" id="ARBA00023170"/>
    </source>
</evidence>
<comment type="caution">
    <text evidence="13">The sequence shown here is derived from an EMBL/GenBank/DDBJ whole genome shotgun (WGS) entry which is preliminary data.</text>
</comment>
<evidence type="ECO:0000256" key="1">
    <source>
        <dbReference type="ARBA" id="ARBA00004572"/>
    </source>
</evidence>
<organism evidence="13 14">
    <name type="scientific">Hanseniaspora valbyensis NRRL Y-1626</name>
    <dbReference type="NCBI Taxonomy" id="766949"/>
    <lineage>
        <taxon>Eukaryota</taxon>
        <taxon>Fungi</taxon>
        <taxon>Dikarya</taxon>
        <taxon>Ascomycota</taxon>
        <taxon>Saccharomycotina</taxon>
        <taxon>Saccharomycetes</taxon>
        <taxon>Saccharomycodales</taxon>
        <taxon>Saccharomycodaceae</taxon>
        <taxon>Hanseniaspora</taxon>
    </lineage>
</organism>
<keyword evidence="14" id="KW-1185">Reference proteome</keyword>
<dbReference type="EMBL" id="LXPE01000022">
    <property type="protein sequence ID" value="OBA26153.1"/>
    <property type="molecule type" value="Genomic_DNA"/>
</dbReference>
<keyword evidence="7" id="KW-1133">Transmembrane helix</keyword>
<dbReference type="AlphaFoldDB" id="A0A1B7TBR1"/>
<evidence type="ECO:0000256" key="8">
    <source>
        <dbReference type="ARBA" id="ARBA00023010"/>
    </source>
</evidence>
<dbReference type="InterPro" id="IPR005683">
    <property type="entry name" value="Tom22"/>
</dbReference>
<keyword evidence="9" id="KW-0496">Mitochondrion</keyword>
<sequence>AEEEAEEEEQADVESEEELDEEDEYDISNETIFERLAAVKYIIAPETREQISTQISKLTSIGGSLFNKSGNFLWGAATTALLIGVPLSLTILAEQQLIELEKQFSLQGEQNNDLLTA</sequence>
<keyword evidence="6" id="KW-0653">Protein transport</keyword>
<evidence type="ECO:0000256" key="10">
    <source>
        <dbReference type="ARBA" id="ARBA00023136"/>
    </source>
</evidence>
<evidence type="ECO:0000313" key="13">
    <source>
        <dbReference type="EMBL" id="OBA26153.1"/>
    </source>
</evidence>
<dbReference type="PANTHER" id="PTHR12504">
    <property type="entry name" value="MITOCHONDRIAL IMPORT RECEPTOR SUBUNIT TOM22"/>
    <property type="match status" value="1"/>
</dbReference>
<protein>
    <recommendedName>
        <fullName evidence="15">Mitochondrial import translocase, subunit Tom22</fullName>
    </recommendedName>
</protein>
<evidence type="ECO:0000256" key="4">
    <source>
        <dbReference type="ARBA" id="ARBA00022692"/>
    </source>
</evidence>
<dbReference type="Proteomes" id="UP000092321">
    <property type="component" value="Unassembled WGS sequence"/>
</dbReference>
<evidence type="ECO:0000256" key="9">
    <source>
        <dbReference type="ARBA" id="ARBA00023128"/>
    </source>
</evidence>
<name>A0A1B7TBR1_9ASCO</name>
<keyword evidence="10" id="KW-0472">Membrane</keyword>
<feature type="non-terminal residue" evidence="13">
    <location>
        <position position="117"/>
    </location>
</feature>
<feature type="non-terminal residue" evidence="13">
    <location>
        <position position="1"/>
    </location>
</feature>
<evidence type="ECO:0000256" key="6">
    <source>
        <dbReference type="ARBA" id="ARBA00022927"/>
    </source>
</evidence>
<evidence type="ECO:0000256" key="7">
    <source>
        <dbReference type="ARBA" id="ARBA00022989"/>
    </source>
</evidence>
<keyword evidence="5" id="KW-1000">Mitochondrion outer membrane</keyword>
<reference evidence="14" key="1">
    <citation type="journal article" date="2016" name="Proc. Natl. Acad. Sci. U.S.A.">
        <title>Comparative genomics of biotechnologically important yeasts.</title>
        <authorList>
            <person name="Riley R."/>
            <person name="Haridas S."/>
            <person name="Wolfe K.H."/>
            <person name="Lopes M.R."/>
            <person name="Hittinger C.T."/>
            <person name="Goeker M."/>
            <person name="Salamov A.A."/>
            <person name="Wisecaver J.H."/>
            <person name="Long T.M."/>
            <person name="Calvey C.H."/>
            <person name="Aerts A.L."/>
            <person name="Barry K.W."/>
            <person name="Choi C."/>
            <person name="Clum A."/>
            <person name="Coughlan A.Y."/>
            <person name="Deshpande S."/>
            <person name="Douglass A.P."/>
            <person name="Hanson S.J."/>
            <person name="Klenk H.-P."/>
            <person name="LaButti K.M."/>
            <person name="Lapidus A."/>
            <person name="Lindquist E.A."/>
            <person name="Lipzen A.M."/>
            <person name="Meier-Kolthoff J.P."/>
            <person name="Ohm R.A."/>
            <person name="Otillar R.P."/>
            <person name="Pangilinan J.L."/>
            <person name="Peng Y."/>
            <person name="Rokas A."/>
            <person name="Rosa C.A."/>
            <person name="Scheuner C."/>
            <person name="Sibirny A.A."/>
            <person name="Slot J.C."/>
            <person name="Stielow J.B."/>
            <person name="Sun H."/>
            <person name="Kurtzman C.P."/>
            <person name="Blackwell M."/>
            <person name="Grigoriev I.V."/>
            <person name="Jeffries T.W."/>
        </authorList>
    </citation>
    <scope>NUCLEOTIDE SEQUENCE [LARGE SCALE GENOMIC DNA]</scope>
    <source>
        <strain evidence="14">NRRL Y-1626</strain>
    </source>
</reference>
<dbReference type="GO" id="GO:0006886">
    <property type="term" value="P:intracellular protein transport"/>
    <property type="evidence" value="ECO:0007669"/>
    <property type="project" value="InterPro"/>
</dbReference>
<evidence type="ECO:0000256" key="2">
    <source>
        <dbReference type="ARBA" id="ARBA00009874"/>
    </source>
</evidence>
<dbReference type="Pfam" id="PF04281">
    <property type="entry name" value="Tom22"/>
    <property type="match status" value="1"/>
</dbReference>
<evidence type="ECO:0000256" key="5">
    <source>
        <dbReference type="ARBA" id="ARBA00022787"/>
    </source>
</evidence>